<dbReference type="Gene3D" id="3.30.300.30">
    <property type="match status" value="1"/>
</dbReference>
<dbReference type="GO" id="GO:0044550">
    <property type="term" value="P:secondary metabolite biosynthetic process"/>
    <property type="evidence" value="ECO:0007669"/>
    <property type="project" value="TreeGrafter"/>
</dbReference>
<feature type="domain" description="AMP-dependent synthetase/ligase" evidence="3">
    <location>
        <begin position="1"/>
        <end position="297"/>
    </location>
</feature>
<keyword evidence="6" id="KW-1185">Reference proteome</keyword>
<dbReference type="SUPFAM" id="SSF56801">
    <property type="entry name" value="Acetyl-CoA synthetase-like"/>
    <property type="match status" value="1"/>
</dbReference>
<proteinExistence type="predicted"/>
<dbReference type="Proteomes" id="UP000243096">
    <property type="component" value="Unassembled WGS sequence"/>
</dbReference>
<dbReference type="Pfam" id="PF13193">
    <property type="entry name" value="AMP-binding_C"/>
    <property type="match status" value="1"/>
</dbReference>
<dbReference type="EMBL" id="PRDW01000067">
    <property type="protein sequence ID" value="PPB79611.1"/>
    <property type="molecule type" value="Genomic_DNA"/>
</dbReference>
<dbReference type="GO" id="GO:0043041">
    <property type="term" value="P:amino acid activation for nonribosomal peptide biosynthetic process"/>
    <property type="evidence" value="ECO:0007669"/>
    <property type="project" value="TreeGrafter"/>
</dbReference>
<evidence type="ECO:0000259" key="4">
    <source>
        <dbReference type="Pfam" id="PF13193"/>
    </source>
</evidence>
<dbReference type="CDD" id="cd12117">
    <property type="entry name" value="A_NRPS_Srf_like"/>
    <property type="match status" value="1"/>
</dbReference>
<dbReference type="InterPro" id="IPR000873">
    <property type="entry name" value="AMP-dep_synth/lig_dom"/>
</dbReference>
<feature type="non-terminal residue" evidence="5">
    <location>
        <position position="425"/>
    </location>
</feature>
<dbReference type="RefSeq" id="WP_146064138.1">
    <property type="nucleotide sequence ID" value="NZ_PRDW01000067.1"/>
</dbReference>
<dbReference type="GO" id="GO:0031177">
    <property type="term" value="F:phosphopantetheine binding"/>
    <property type="evidence" value="ECO:0007669"/>
    <property type="project" value="TreeGrafter"/>
</dbReference>
<accession>A0A2P5K6R9</accession>
<feature type="non-terminal residue" evidence="5">
    <location>
        <position position="1"/>
    </location>
</feature>
<dbReference type="InterPro" id="IPR020459">
    <property type="entry name" value="AMP-binding"/>
</dbReference>
<name>A0A2P5K6R9_9BURK</name>
<keyword evidence="2" id="KW-0597">Phosphoprotein</keyword>
<protein>
    <submittedName>
        <fullName evidence="5">Amino acid adenylation domain-containing protein</fullName>
    </submittedName>
</protein>
<dbReference type="AlphaFoldDB" id="A0A2P5K6R9"/>
<dbReference type="PROSITE" id="PS00455">
    <property type="entry name" value="AMP_BINDING"/>
    <property type="match status" value="1"/>
</dbReference>
<evidence type="ECO:0000256" key="1">
    <source>
        <dbReference type="ARBA" id="ARBA00022450"/>
    </source>
</evidence>
<dbReference type="InterPro" id="IPR010071">
    <property type="entry name" value="AA_adenyl_dom"/>
</dbReference>
<dbReference type="OrthoDB" id="6297021at2"/>
<evidence type="ECO:0000259" key="3">
    <source>
        <dbReference type="Pfam" id="PF00501"/>
    </source>
</evidence>
<sequence>ERSIDLVVAQLAILKAGAAYVPIDPRAPTERQSWIVSDCAAQLLLTDAHTEVTAAVPTALLRLDVSDEAQTEHFPTTCPQPACCSADTAYVMYTSGSTGTPKGVLVPHRAIARLVINNGYVDVGADDRIAFAANPAFDASTFEVWAPLLNGAAAVVIDHDTVLTPALFAQTLREQRISVLWLTVGLFNQMAMELGPVFPQLKALIVGGDALDASVVAQVLRQTPPQQLINGYGPTESATFATTYRITAVPKGNVNIPIGRPIANTQVYLLDAHGQPVPLGAVGELHIGGAGVAHGYLNRPELTAERFVRDPFSDAPNARMYKTGDLARYLPDGNLEFIGRNDEQVKIRGFRIEPGEIEACLVQHAQVRDAVVLVRGEGMDKRLVAYVVAEPDDALVSKLRTHIAARLPEYMVPAAFVRLDALPLT</sequence>
<dbReference type="GO" id="GO:0005829">
    <property type="term" value="C:cytosol"/>
    <property type="evidence" value="ECO:0007669"/>
    <property type="project" value="TreeGrafter"/>
</dbReference>
<comment type="caution">
    <text evidence="5">The sequence shown here is derived from an EMBL/GenBank/DDBJ whole genome shotgun (WGS) entry which is preliminary data.</text>
</comment>
<keyword evidence="1" id="KW-0596">Phosphopantetheine</keyword>
<dbReference type="InterPro" id="IPR020845">
    <property type="entry name" value="AMP-binding_CS"/>
</dbReference>
<evidence type="ECO:0000256" key="2">
    <source>
        <dbReference type="ARBA" id="ARBA00022553"/>
    </source>
</evidence>
<dbReference type="PANTHER" id="PTHR45527">
    <property type="entry name" value="NONRIBOSOMAL PEPTIDE SYNTHETASE"/>
    <property type="match status" value="1"/>
</dbReference>
<dbReference type="Gene3D" id="2.30.38.10">
    <property type="entry name" value="Luciferase, Domain 3"/>
    <property type="match status" value="1"/>
</dbReference>
<dbReference type="PANTHER" id="PTHR45527:SF1">
    <property type="entry name" value="FATTY ACID SYNTHASE"/>
    <property type="match status" value="1"/>
</dbReference>
<dbReference type="InterPro" id="IPR025110">
    <property type="entry name" value="AMP-bd_C"/>
</dbReference>
<dbReference type="NCBIfam" id="TIGR01733">
    <property type="entry name" value="AA-adenyl-dom"/>
    <property type="match status" value="1"/>
</dbReference>
<dbReference type="Gene3D" id="3.40.50.980">
    <property type="match status" value="2"/>
</dbReference>
<dbReference type="PRINTS" id="PR00154">
    <property type="entry name" value="AMPBINDING"/>
</dbReference>
<evidence type="ECO:0000313" key="6">
    <source>
        <dbReference type="Proteomes" id="UP000243096"/>
    </source>
</evidence>
<feature type="domain" description="AMP-binding enzyme C-terminal" evidence="4">
    <location>
        <begin position="356"/>
        <end position="425"/>
    </location>
</feature>
<evidence type="ECO:0000313" key="5">
    <source>
        <dbReference type="EMBL" id="PPB79611.1"/>
    </source>
</evidence>
<organism evidence="5 6">
    <name type="scientific">Mycetohabitans endofungorum</name>
    <dbReference type="NCBI Taxonomy" id="417203"/>
    <lineage>
        <taxon>Bacteria</taxon>
        <taxon>Pseudomonadati</taxon>
        <taxon>Pseudomonadota</taxon>
        <taxon>Betaproteobacteria</taxon>
        <taxon>Burkholderiales</taxon>
        <taxon>Burkholderiaceae</taxon>
        <taxon>Mycetohabitans</taxon>
    </lineage>
</organism>
<reference evidence="5 6" key="1">
    <citation type="submission" date="2018-01" db="EMBL/GenBank/DDBJ databases">
        <title>Genomic Encyclopedia of Type Strains, Phase III (KMG-III): the genomes of soil and plant-associated and newly described type strains.</title>
        <authorList>
            <person name="Whitman W."/>
        </authorList>
    </citation>
    <scope>NUCLEOTIDE SEQUENCE [LARGE SCALE GENOMIC DNA]</scope>
    <source>
        <strain evidence="5 6">HKI456</strain>
    </source>
</reference>
<dbReference type="FunFam" id="2.30.38.10:FF:000001">
    <property type="entry name" value="Non-ribosomal peptide synthetase PvdI"/>
    <property type="match status" value="1"/>
</dbReference>
<gene>
    <name evidence="5" type="ORF">B0O95_1671</name>
</gene>
<dbReference type="Pfam" id="PF00501">
    <property type="entry name" value="AMP-binding"/>
    <property type="match status" value="1"/>
</dbReference>
<dbReference type="InterPro" id="IPR045851">
    <property type="entry name" value="AMP-bd_C_sf"/>
</dbReference>